<organism evidence="4 5">
    <name type="scientific">Jatrophihabitans endophyticus</name>
    <dbReference type="NCBI Taxonomy" id="1206085"/>
    <lineage>
        <taxon>Bacteria</taxon>
        <taxon>Bacillati</taxon>
        <taxon>Actinomycetota</taxon>
        <taxon>Actinomycetes</taxon>
        <taxon>Jatrophihabitantales</taxon>
        <taxon>Jatrophihabitantaceae</taxon>
        <taxon>Jatrophihabitans</taxon>
    </lineage>
</organism>
<comment type="similarity">
    <text evidence="1 3">Belongs to the short-chain dehydrogenases/reductases (SDR) family.</text>
</comment>
<dbReference type="SUPFAM" id="SSF51735">
    <property type="entry name" value="NAD(P)-binding Rossmann-fold domains"/>
    <property type="match status" value="1"/>
</dbReference>
<dbReference type="OrthoDB" id="7064009at2"/>
<sequence length="277" mass="29124">MTNNLEGKVALITGATSGNGRTLTRNFLRRGARVVGTGRRAELGEKIAEDLGELAANYHFVAGDVTSVASCEEMVRGAVDRFGRLDILVNNAGVLGDPGLVDSHEATEEWWDAIIDTNLKGAFFCSKYALAQMVEQRSGVIVNVASINGATSPIARMAAYNASKAGLVQLSKSQAIEYADRGIRSLVVILGGVDGETGTQAREALTRYVRGADAVMRQEDSKDVVMPSEGVADAIATLASDDCAQITGAEVAVDMGVTAGALNSTFIYMTASGVWKV</sequence>
<gene>
    <name evidence="4" type="ORF">SAMN05443575_3242</name>
</gene>
<dbReference type="InterPro" id="IPR020904">
    <property type="entry name" value="Sc_DH/Rdtase_CS"/>
</dbReference>
<evidence type="ECO:0000313" key="5">
    <source>
        <dbReference type="Proteomes" id="UP000186132"/>
    </source>
</evidence>
<evidence type="ECO:0000256" key="3">
    <source>
        <dbReference type="RuleBase" id="RU000363"/>
    </source>
</evidence>
<dbReference type="Pfam" id="PF00106">
    <property type="entry name" value="adh_short"/>
    <property type="match status" value="1"/>
</dbReference>
<name>A0A1M5PZ81_9ACTN</name>
<dbReference type="CDD" id="cd05233">
    <property type="entry name" value="SDR_c"/>
    <property type="match status" value="1"/>
</dbReference>
<evidence type="ECO:0000313" key="4">
    <source>
        <dbReference type="EMBL" id="SHH06992.1"/>
    </source>
</evidence>
<proteinExistence type="inferred from homology"/>
<evidence type="ECO:0000256" key="2">
    <source>
        <dbReference type="ARBA" id="ARBA00023002"/>
    </source>
</evidence>
<dbReference type="PRINTS" id="PR00080">
    <property type="entry name" value="SDRFAMILY"/>
</dbReference>
<dbReference type="EMBL" id="FQVU01000004">
    <property type="protein sequence ID" value="SHH06992.1"/>
    <property type="molecule type" value="Genomic_DNA"/>
</dbReference>
<dbReference type="AlphaFoldDB" id="A0A1M5PZ81"/>
<dbReference type="InterPro" id="IPR002347">
    <property type="entry name" value="SDR_fam"/>
</dbReference>
<dbReference type="STRING" id="1206085.SAMN05443575_3242"/>
<dbReference type="FunFam" id="3.40.50.720:FF:000084">
    <property type="entry name" value="Short-chain dehydrogenase reductase"/>
    <property type="match status" value="1"/>
</dbReference>
<dbReference type="InterPro" id="IPR036291">
    <property type="entry name" value="NAD(P)-bd_dom_sf"/>
</dbReference>
<dbReference type="GO" id="GO:0016616">
    <property type="term" value="F:oxidoreductase activity, acting on the CH-OH group of donors, NAD or NADP as acceptor"/>
    <property type="evidence" value="ECO:0007669"/>
    <property type="project" value="TreeGrafter"/>
</dbReference>
<dbReference type="PRINTS" id="PR00081">
    <property type="entry name" value="GDHRDH"/>
</dbReference>
<dbReference type="PANTHER" id="PTHR42760:SF133">
    <property type="entry name" value="3-OXOACYL-[ACYL-CARRIER-PROTEIN] REDUCTASE"/>
    <property type="match status" value="1"/>
</dbReference>
<dbReference type="PANTHER" id="PTHR42760">
    <property type="entry name" value="SHORT-CHAIN DEHYDROGENASES/REDUCTASES FAMILY MEMBER"/>
    <property type="match status" value="1"/>
</dbReference>
<keyword evidence="5" id="KW-1185">Reference proteome</keyword>
<evidence type="ECO:0000256" key="1">
    <source>
        <dbReference type="ARBA" id="ARBA00006484"/>
    </source>
</evidence>
<dbReference type="RefSeq" id="WP_073391439.1">
    <property type="nucleotide sequence ID" value="NZ_FQVU01000004.1"/>
</dbReference>
<dbReference type="Gene3D" id="3.40.50.720">
    <property type="entry name" value="NAD(P)-binding Rossmann-like Domain"/>
    <property type="match status" value="1"/>
</dbReference>
<dbReference type="Proteomes" id="UP000186132">
    <property type="component" value="Unassembled WGS sequence"/>
</dbReference>
<reference evidence="4 5" key="1">
    <citation type="submission" date="2016-11" db="EMBL/GenBank/DDBJ databases">
        <authorList>
            <person name="Jaros S."/>
            <person name="Januszkiewicz K."/>
            <person name="Wedrychowicz H."/>
        </authorList>
    </citation>
    <scope>NUCLEOTIDE SEQUENCE [LARGE SCALE GENOMIC DNA]</scope>
    <source>
        <strain evidence="4 5">DSM 45627</strain>
    </source>
</reference>
<protein>
    <submittedName>
        <fullName evidence="4">3-oxoacyl-[acyl-carrier protein] reductase</fullName>
    </submittedName>
</protein>
<keyword evidence="2" id="KW-0560">Oxidoreductase</keyword>
<accession>A0A1M5PZ81</accession>
<dbReference type="PROSITE" id="PS00061">
    <property type="entry name" value="ADH_SHORT"/>
    <property type="match status" value="1"/>
</dbReference>